<dbReference type="RefSeq" id="WP_015792987.1">
    <property type="nucleotide sequence ID" value="NC_013131.1"/>
</dbReference>
<evidence type="ECO:0000313" key="3">
    <source>
        <dbReference type="Proteomes" id="UP000000851"/>
    </source>
</evidence>
<feature type="region of interest" description="Disordered" evidence="1">
    <location>
        <begin position="42"/>
        <end position="98"/>
    </location>
</feature>
<evidence type="ECO:0000256" key="1">
    <source>
        <dbReference type="SAM" id="MobiDB-lite"/>
    </source>
</evidence>
<dbReference type="InterPro" id="IPR057561">
    <property type="entry name" value="NADase_transloc"/>
</dbReference>
<keyword evidence="3" id="KW-1185">Reference proteome</keyword>
<evidence type="ECO:0000313" key="2">
    <source>
        <dbReference type="EMBL" id="ACU73258.1"/>
    </source>
</evidence>
<dbReference type="eggNOG" id="ENOG50334P7">
    <property type="taxonomic scope" value="Bacteria"/>
</dbReference>
<dbReference type="HOGENOM" id="CLU_033809_1_0_11"/>
<proteinExistence type="predicted"/>
<sequence length="444" mass="47391">MSTDLSELTCPDCGAREQREAFCDSCGAALTRAKPAVVGAGAPAAFEESPSGESAGSAGNTGSTGSAESAAGVAAIPSARSGEAAAPASTAEHDSARAPGLHLVVDEADTVPLDEVARAEAERRELAEAAAERAEQAEKAERAERAERARALLVPVADQTEPPPGIVPVLPGKPDPIAPQRKNAEALEALDAGIECQWCATRNPPERHFCRRCGQRLAYAPVEARRPSWWRRVFFFWRNRPLPFAGQRPRLRRGPGQAIRPVVWAIVVVVVIVVVVQEYSPVSKNVRDHFAKPNEISNWTIGASHEDPNHKAKLLHDTYSDTWWGSGFSPQNTNGASVTVTFSQPANLLDLGITPGAGTAADTFGAQGSPETIEAELIPIPGKGAPIKKTFTLDDQPGFQKVQLRGDDIRQVVLTITSSYPPTAADPAKAVETAVTELEFYTRH</sequence>
<feature type="region of interest" description="Disordered" evidence="1">
    <location>
        <begin position="127"/>
        <end position="146"/>
    </location>
</feature>
<feature type="compositionally biased region" description="Low complexity" evidence="1">
    <location>
        <begin position="42"/>
        <end position="81"/>
    </location>
</feature>
<evidence type="ECO:0008006" key="4">
    <source>
        <dbReference type="Google" id="ProtNLM"/>
    </source>
</evidence>
<dbReference type="EMBL" id="CP001700">
    <property type="protein sequence ID" value="ACU73258.1"/>
    <property type="molecule type" value="Genomic_DNA"/>
</dbReference>
<dbReference type="InParanoid" id="C7QK20"/>
<dbReference type="NCBIfam" id="NF047619">
    <property type="entry name" value="NADase_discoid"/>
    <property type="match status" value="1"/>
</dbReference>
<dbReference type="AlphaFoldDB" id="C7QK20"/>
<accession>C7QK20</accession>
<name>C7QK20_CATAD</name>
<protein>
    <recommendedName>
        <fullName evidence="4">Zinc ribbon domain-containing protein</fullName>
    </recommendedName>
</protein>
<organism evidence="2 3">
    <name type="scientific">Catenulispora acidiphila (strain DSM 44928 / JCM 14897 / NBRC 102108 / NRRL B-24433 / ID139908)</name>
    <dbReference type="NCBI Taxonomy" id="479433"/>
    <lineage>
        <taxon>Bacteria</taxon>
        <taxon>Bacillati</taxon>
        <taxon>Actinomycetota</taxon>
        <taxon>Actinomycetes</taxon>
        <taxon>Catenulisporales</taxon>
        <taxon>Catenulisporaceae</taxon>
        <taxon>Catenulispora</taxon>
    </lineage>
</organism>
<dbReference type="KEGG" id="cai:Caci_4394"/>
<gene>
    <name evidence="2" type="ordered locus">Caci_4394</name>
</gene>
<dbReference type="Proteomes" id="UP000000851">
    <property type="component" value="Chromosome"/>
</dbReference>
<dbReference type="STRING" id="479433.Caci_4394"/>
<reference evidence="2 3" key="1">
    <citation type="journal article" date="2009" name="Stand. Genomic Sci.">
        <title>Complete genome sequence of Catenulispora acidiphila type strain (ID 139908).</title>
        <authorList>
            <person name="Copeland A."/>
            <person name="Lapidus A."/>
            <person name="Glavina Del Rio T."/>
            <person name="Nolan M."/>
            <person name="Lucas S."/>
            <person name="Chen F."/>
            <person name="Tice H."/>
            <person name="Cheng J.F."/>
            <person name="Bruce D."/>
            <person name="Goodwin L."/>
            <person name="Pitluck S."/>
            <person name="Mikhailova N."/>
            <person name="Pati A."/>
            <person name="Ivanova N."/>
            <person name="Mavromatis K."/>
            <person name="Chen A."/>
            <person name="Palaniappan K."/>
            <person name="Chain P."/>
            <person name="Land M."/>
            <person name="Hauser L."/>
            <person name="Chang Y.J."/>
            <person name="Jeffries C.D."/>
            <person name="Chertkov O."/>
            <person name="Brettin T."/>
            <person name="Detter J.C."/>
            <person name="Han C."/>
            <person name="Ali Z."/>
            <person name="Tindall B.J."/>
            <person name="Goker M."/>
            <person name="Bristow J."/>
            <person name="Eisen J.A."/>
            <person name="Markowitz V."/>
            <person name="Hugenholtz P."/>
            <person name="Kyrpides N.C."/>
            <person name="Klenk H.P."/>
        </authorList>
    </citation>
    <scope>NUCLEOTIDE SEQUENCE [LARGE SCALE GENOMIC DNA]</scope>
    <source>
        <strain evidence="3">DSM 44928 / JCM 14897 / NBRC 102108 / NRRL B-24433 / ID139908</strain>
    </source>
</reference>
<dbReference type="Gene3D" id="2.60.120.260">
    <property type="entry name" value="Galactose-binding domain-like"/>
    <property type="match status" value="1"/>
</dbReference>
<dbReference type="OrthoDB" id="3808044at2"/>